<dbReference type="Proteomes" id="UP000499080">
    <property type="component" value="Unassembled WGS sequence"/>
</dbReference>
<organism evidence="1 2">
    <name type="scientific">Araneus ventricosus</name>
    <name type="common">Orbweaver spider</name>
    <name type="synonym">Epeira ventricosa</name>
    <dbReference type="NCBI Taxonomy" id="182803"/>
    <lineage>
        <taxon>Eukaryota</taxon>
        <taxon>Metazoa</taxon>
        <taxon>Ecdysozoa</taxon>
        <taxon>Arthropoda</taxon>
        <taxon>Chelicerata</taxon>
        <taxon>Arachnida</taxon>
        <taxon>Araneae</taxon>
        <taxon>Araneomorphae</taxon>
        <taxon>Entelegynae</taxon>
        <taxon>Araneoidea</taxon>
        <taxon>Araneidae</taxon>
        <taxon>Araneus</taxon>
    </lineage>
</organism>
<dbReference type="OrthoDB" id="9996331at2759"/>
<gene>
    <name evidence="1" type="ORF">AVEN_211542_1</name>
</gene>
<dbReference type="EMBL" id="BGPR01132006">
    <property type="protein sequence ID" value="GBN48072.1"/>
    <property type="molecule type" value="Genomic_DNA"/>
</dbReference>
<dbReference type="AlphaFoldDB" id="A0A4Y2PAJ0"/>
<keyword evidence="2" id="KW-1185">Reference proteome</keyword>
<name>A0A4Y2PAJ0_ARAVE</name>
<sequence length="87" mass="10015">MRLDSVRRVILDESSSGETEYCNQSNVREIDYFDGNGIVERLEIMLDGRTPLHHFEAGSVAAPLYRDKGIFPYMWLFHGAVVHILFL</sequence>
<evidence type="ECO:0000313" key="2">
    <source>
        <dbReference type="Proteomes" id="UP000499080"/>
    </source>
</evidence>
<proteinExistence type="predicted"/>
<accession>A0A4Y2PAJ0</accession>
<reference evidence="1 2" key="1">
    <citation type="journal article" date="2019" name="Sci. Rep.">
        <title>Orb-weaving spider Araneus ventricosus genome elucidates the spidroin gene catalogue.</title>
        <authorList>
            <person name="Kono N."/>
            <person name="Nakamura H."/>
            <person name="Ohtoshi R."/>
            <person name="Moran D.A.P."/>
            <person name="Shinohara A."/>
            <person name="Yoshida Y."/>
            <person name="Fujiwara M."/>
            <person name="Mori M."/>
            <person name="Tomita M."/>
            <person name="Arakawa K."/>
        </authorList>
    </citation>
    <scope>NUCLEOTIDE SEQUENCE [LARGE SCALE GENOMIC DNA]</scope>
</reference>
<evidence type="ECO:0000313" key="1">
    <source>
        <dbReference type="EMBL" id="GBN48072.1"/>
    </source>
</evidence>
<comment type="caution">
    <text evidence="1">The sequence shown here is derived from an EMBL/GenBank/DDBJ whole genome shotgun (WGS) entry which is preliminary data.</text>
</comment>
<protein>
    <submittedName>
        <fullName evidence="1">Uncharacterized protein</fullName>
    </submittedName>
</protein>